<evidence type="ECO:0000313" key="1">
    <source>
        <dbReference type="EMBL" id="MDO7876625.1"/>
    </source>
</evidence>
<dbReference type="RefSeq" id="WP_305007997.1">
    <property type="nucleotide sequence ID" value="NZ_JAUQSY010000012.1"/>
</dbReference>
<dbReference type="InterPro" id="IPR036412">
    <property type="entry name" value="HAD-like_sf"/>
</dbReference>
<comment type="caution">
    <text evidence="1">The sequence shown here is derived from an EMBL/GenBank/DDBJ whole genome shotgun (WGS) entry which is preliminary data.</text>
</comment>
<keyword evidence="2" id="KW-1185">Reference proteome</keyword>
<dbReference type="SUPFAM" id="SSF56784">
    <property type="entry name" value="HAD-like"/>
    <property type="match status" value="1"/>
</dbReference>
<proteinExistence type="predicted"/>
<name>A0ABT9BFQ8_9BACT</name>
<dbReference type="EMBL" id="JAUQSY010000012">
    <property type="protein sequence ID" value="MDO7876625.1"/>
    <property type="molecule type" value="Genomic_DNA"/>
</dbReference>
<dbReference type="Proteomes" id="UP001176429">
    <property type="component" value="Unassembled WGS sequence"/>
</dbReference>
<protein>
    <recommendedName>
        <fullName evidence="3">HAD family hydrolase</fullName>
    </recommendedName>
</protein>
<sequence>MRIAFDLDNTLIRCGYEFPLALPHRKFWAWLLRPEGLRQGIVEAAAHCRQQGWEVWVYTTSHRSAWHIRRLFWLHGIRLDGIVNQQRHGREAQARCSKHPPSFGIDLLIDDAEGVWLEGERHGFRVLVVRPEDAQWVEKVKVTMESLTA</sequence>
<evidence type="ECO:0000313" key="2">
    <source>
        <dbReference type="Proteomes" id="UP001176429"/>
    </source>
</evidence>
<accession>A0ABT9BFQ8</accession>
<reference evidence="1" key="1">
    <citation type="submission" date="2023-07" db="EMBL/GenBank/DDBJ databases">
        <authorList>
            <person name="Kim M.K."/>
        </authorList>
    </citation>
    <scope>NUCLEOTIDE SEQUENCE</scope>
    <source>
        <strain evidence="1">ASUV-10-1</strain>
    </source>
</reference>
<gene>
    <name evidence="1" type="ORF">Q5H93_17905</name>
</gene>
<organism evidence="1 2">
    <name type="scientific">Hymenobacter aranciens</name>
    <dbReference type="NCBI Taxonomy" id="3063996"/>
    <lineage>
        <taxon>Bacteria</taxon>
        <taxon>Pseudomonadati</taxon>
        <taxon>Bacteroidota</taxon>
        <taxon>Cytophagia</taxon>
        <taxon>Cytophagales</taxon>
        <taxon>Hymenobacteraceae</taxon>
        <taxon>Hymenobacter</taxon>
    </lineage>
</organism>
<evidence type="ECO:0008006" key="3">
    <source>
        <dbReference type="Google" id="ProtNLM"/>
    </source>
</evidence>